<dbReference type="eggNOG" id="COG0037">
    <property type="taxonomic scope" value="Bacteria"/>
</dbReference>
<comment type="domain">
    <text evidence="8">The N-terminal region contains the highly conserved SGGXDS motif, predicted to be a P-loop motif involved in ATP binding.</text>
</comment>
<dbReference type="CDD" id="cd01992">
    <property type="entry name" value="TilS_N"/>
    <property type="match status" value="1"/>
</dbReference>
<dbReference type="InterPro" id="IPR012094">
    <property type="entry name" value="tRNA_Ile_lys_synt"/>
</dbReference>
<sequence>MIQQQVEETLCSYGINKNDPLLVALSGGPDSMALLHLLNASGYHCTVAHCNFHLRGEESDEDTRFVLDYCRQNNIPFFVKHFNTLEEAKRRGISIEMAARDLRYSWFYELLKSENLRWIVTGHHGDDMIETFFLNLVRGTGLRGLKGMQVINGKVVRPMLSVGREQIEDYCRIHNIPFRTDSSNSDTSFQRNRIRHVVMPVFKDLNPGFFYTMMQNFRNLQEAWQIVETEVERVKKDMVAGEGDIWMIPIKLIAQHPQKNTVLFELLRPYGFNRQTVAEIIDGLEGTPGKQFFSDNYRLIRDRFNLVVVPKEKDEQEYFYINSDETEVLKPVPLKIRRFVPDNDFRFSRSPQCIHLDADMIEFPLTLRHWKPGDQFRPLGMETFKKLSDFFVDEKFSLVDKERTWLLLSGDQIVWVVGRRIDDRFKVTAKTKNILEIKMEEG</sequence>
<name>A0A1I2FJK7_9BACT</name>
<keyword evidence="4 8" id="KW-0819">tRNA processing</keyword>
<dbReference type="RefSeq" id="WP_010528791.1">
    <property type="nucleotide sequence ID" value="NZ_AFSL01000097.1"/>
</dbReference>
<evidence type="ECO:0000256" key="1">
    <source>
        <dbReference type="ARBA" id="ARBA00004496"/>
    </source>
</evidence>
<comment type="catalytic activity">
    <reaction evidence="7 8">
        <text>cytidine(34) in tRNA(Ile2) + L-lysine + ATP = lysidine(34) in tRNA(Ile2) + AMP + diphosphate + H(+)</text>
        <dbReference type="Rhea" id="RHEA:43744"/>
        <dbReference type="Rhea" id="RHEA-COMP:10625"/>
        <dbReference type="Rhea" id="RHEA-COMP:10670"/>
        <dbReference type="ChEBI" id="CHEBI:15378"/>
        <dbReference type="ChEBI" id="CHEBI:30616"/>
        <dbReference type="ChEBI" id="CHEBI:32551"/>
        <dbReference type="ChEBI" id="CHEBI:33019"/>
        <dbReference type="ChEBI" id="CHEBI:82748"/>
        <dbReference type="ChEBI" id="CHEBI:83665"/>
        <dbReference type="ChEBI" id="CHEBI:456215"/>
        <dbReference type="EC" id="6.3.4.19"/>
    </reaction>
</comment>
<dbReference type="GO" id="GO:0006400">
    <property type="term" value="P:tRNA modification"/>
    <property type="evidence" value="ECO:0007669"/>
    <property type="project" value="UniProtKB-UniRule"/>
</dbReference>
<keyword evidence="6 8" id="KW-0067">ATP-binding</keyword>
<dbReference type="GO" id="GO:0005737">
    <property type="term" value="C:cytoplasm"/>
    <property type="evidence" value="ECO:0007669"/>
    <property type="project" value="UniProtKB-SubCell"/>
</dbReference>
<dbReference type="Gene3D" id="3.40.50.620">
    <property type="entry name" value="HUPs"/>
    <property type="match status" value="1"/>
</dbReference>
<dbReference type="EC" id="6.3.4.19" evidence="8"/>
<keyword evidence="2 8" id="KW-0963">Cytoplasm</keyword>
<dbReference type="InParanoid" id="A0A1I2FJK7"/>
<dbReference type="PANTHER" id="PTHR43033:SF1">
    <property type="entry name" value="TRNA(ILE)-LYSIDINE SYNTHASE-RELATED"/>
    <property type="match status" value="1"/>
</dbReference>
<dbReference type="SMART" id="SM00977">
    <property type="entry name" value="TilS_C"/>
    <property type="match status" value="1"/>
</dbReference>
<evidence type="ECO:0000259" key="9">
    <source>
        <dbReference type="SMART" id="SM00977"/>
    </source>
</evidence>
<dbReference type="GO" id="GO:0032267">
    <property type="term" value="F:tRNA(Ile)-lysidine synthase activity"/>
    <property type="evidence" value="ECO:0007669"/>
    <property type="project" value="UniProtKB-EC"/>
</dbReference>
<evidence type="ECO:0000256" key="6">
    <source>
        <dbReference type="ARBA" id="ARBA00022840"/>
    </source>
</evidence>
<dbReference type="AlphaFoldDB" id="A0A1I2FJK7"/>
<dbReference type="Proteomes" id="UP000181976">
    <property type="component" value="Unassembled WGS sequence"/>
</dbReference>
<evidence type="ECO:0000256" key="5">
    <source>
        <dbReference type="ARBA" id="ARBA00022741"/>
    </source>
</evidence>
<dbReference type="PANTHER" id="PTHR43033">
    <property type="entry name" value="TRNA(ILE)-LYSIDINE SYNTHASE-RELATED"/>
    <property type="match status" value="1"/>
</dbReference>
<dbReference type="EMBL" id="FONA01000030">
    <property type="protein sequence ID" value="SFF04907.1"/>
    <property type="molecule type" value="Genomic_DNA"/>
</dbReference>
<evidence type="ECO:0000256" key="3">
    <source>
        <dbReference type="ARBA" id="ARBA00022598"/>
    </source>
</evidence>
<comment type="similarity">
    <text evidence="8">Belongs to the tRNA(Ile)-lysidine synthase family.</text>
</comment>
<dbReference type="InterPro" id="IPR012796">
    <property type="entry name" value="Lysidine-tRNA-synth_C"/>
</dbReference>
<dbReference type="NCBIfam" id="TIGR02433">
    <property type="entry name" value="lysidine_TilS_C"/>
    <property type="match status" value="1"/>
</dbReference>
<dbReference type="InterPro" id="IPR011063">
    <property type="entry name" value="TilS/TtcA_N"/>
</dbReference>
<evidence type="ECO:0000256" key="8">
    <source>
        <dbReference type="HAMAP-Rule" id="MF_01161"/>
    </source>
</evidence>
<organism evidence="10 11">
    <name type="scientific">Thermophagus xiamenensis</name>
    <dbReference type="NCBI Taxonomy" id="385682"/>
    <lineage>
        <taxon>Bacteria</taxon>
        <taxon>Pseudomonadati</taxon>
        <taxon>Bacteroidota</taxon>
        <taxon>Bacteroidia</taxon>
        <taxon>Marinilabiliales</taxon>
        <taxon>Marinilabiliaceae</taxon>
        <taxon>Thermophagus</taxon>
    </lineage>
</organism>
<comment type="subcellular location">
    <subcellularLocation>
        <location evidence="1 8">Cytoplasm</location>
    </subcellularLocation>
</comment>
<evidence type="ECO:0000313" key="11">
    <source>
        <dbReference type="Proteomes" id="UP000181976"/>
    </source>
</evidence>
<protein>
    <recommendedName>
        <fullName evidence="8">tRNA(Ile)-lysidine synthase</fullName>
        <ecNumber evidence="8">6.3.4.19</ecNumber>
    </recommendedName>
    <alternativeName>
        <fullName evidence="8">tRNA(Ile)-2-lysyl-cytidine synthase</fullName>
    </alternativeName>
    <alternativeName>
        <fullName evidence="8">tRNA(Ile)-lysidine synthetase</fullName>
    </alternativeName>
</protein>
<feature type="domain" description="Lysidine-tRNA(Ile) synthetase C-terminal" evidence="9">
    <location>
        <begin position="365"/>
        <end position="437"/>
    </location>
</feature>
<dbReference type="SUPFAM" id="SSF56037">
    <property type="entry name" value="PheT/TilS domain"/>
    <property type="match status" value="1"/>
</dbReference>
<feature type="binding site" evidence="8">
    <location>
        <begin position="26"/>
        <end position="31"/>
    </location>
    <ligand>
        <name>ATP</name>
        <dbReference type="ChEBI" id="CHEBI:30616"/>
    </ligand>
</feature>
<keyword evidence="5 8" id="KW-0547">Nucleotide-binding</keyword>
<dbReference type="Pfam" id="PF01171">
    <property type="entry name" value="ATP_bind_3"/>
    <property type="match status" value="1"/>
</dbReference>
<gene>
    <name evidence="8" type="primary">tilS</name>
    <name evidence="10" type="ORF">SAMN05444380_1308</name>
</gene>
<dbReference type="STRING" id="385682.SAMN05444380_1308"/>
<dbReference type="InterPro" id="IPR012795">
    <property type="entry name" value="tRNA_Ile_lys_synt_N"/>
</dbReference>
<keyword evidence="3 8" id="KW-0436">Ligase</keyword>
<evidence type="ECO:0000256" key="4">
    <source>
        <dbReference type="ARBA" id="ARBA00022694"/>
    </source>
</evidence>
<evidence type="ECO:0000313" key="10">
    <source>
        <dbReference type="EMBL" id="SFF04907.1"/>
    </source>
</evidence>
<comment type="function">
    <text evidence="8">Ligates lysine onto the cytidine present at position 34 of the AUA codon-specific tRNA(Ile) that contains the anticodon CAU, in an ATP-dependent manner. Cytidine is converted to lysidine, thus changing the amino acid specificity of the tRNA from methionine to isoleucine.</text>
</comment>
<dbReference type="HAMAP" id="MF_01161">
    <property type="entry name" value="tRNA_Ile_lys_synt"/>
    <property type="match status" value="1"/>
</dbReference>
<dbReference type="OrthoDB" id="9807403at2"/>
<evidence type="ECO:0000256" key="2">
    <source>
        <dbReference type="ARBA" id="ARBA00022490"/>
    </source>
</evidence>
<dbReference type="InterPro" id="IPR014729">
    <property type="entry name" value="Rossmann-like_a/b/a_fold"/>
</dbReference>
<dbReference type="Pfam" id="PF11734">
    <property type="entry name" value="TilS_C"/>
    <property type="match status" value="1"/>
</dbReference>
<dbReference type="SUPFAM" id="SSF52402">
    <property type="entry name" value="Adenine nucleotide alpha hydrolases-like"/>
    <property type="match status" value="1"/>
</dbReference>
<proteinExistence type="inferred from homology"/>
<reference evidence="10 11" key="1">
    <citation type="submission" date="2016-10" db="EMBL/GenBank/DDBJ databases">
        <authorList>
            <person name="de Groot N.N."/>
        </authorList>
    </citation>
    <scope>NUCLEOTIDE SEQUENCE [LARGE SCALE GENOMIC DNA]</scope>
    <source>
        <strain evidence="10 11">DSM 19012</strain>
    </source>
</reference>
<evidence type="ECO:0000256" key="7">
    <source>
        <dbReference type="ARBA" id="ARBA00048539"/>
    </source>
</evidence>
<keyword evidence="11" id="KW-1185">Reference proteome</keyword>
<dbReference type="GO" id="GO:0005524">
    <property type="term" value="F:ATP binding"/>
    <property type="evidence" value="ECO:0007669"/>
    <property type="project" value="UniProtKB-UniRule"/>
</dbReference>
<accession>A0A1I2FJK7</accession>
<dbReference type="NCBIfam" id="TIGR02432">
    <property type="entry name" value="lysidine_TilS_N"/>
    <property type="match status" value="1"/>
</dbReference>